<keyword evidence="1" id="KW-0732">Signal</keyword>
<dbReference type="KEGG" id="eiv:EIN_330790"/>
<name>L7FMC6_ENTIV</name>
<dbReference type="Proteomes" id="UP000014680">
    <property type="component" value="Unassembled WGS sequence"/>
</dbReference>
<accession>L7FMC6</accession>
<dbReference type="EMBL" id="KB206701">
    <property type="protein sequence ID" value="ELP88765.1"/>
    <property type="molecule type" value="Genomic_DNA"/>
</dbReference>
<reference evidence="2 3" key="1">
    <citation type="submission" date="2012-10" db="EMBL/GenBank/DDBJ databases">
        <authorList>
            <person name="Zafar N."/>
            <person name="Inman J."/>
            <person name="Hall N."/>
            <person name="Lorenzi H."/>
            <person name="Caler E."/>
        </authorList>
    </citation>
    <scope>NUCLEOTIDE SEQUENCE [LARGE SCALE GENOMIC DNA]</scope>
    <source>
        <strain evidence="2 3">IP1</strain>
    </source>
</reference>
<dbReference type="InterPro" id="IPR026906">
    <property type="entry name" value="LRR_5"/>
</dbReference>
<evidence type="ECO:0008006" key="4">
    <source>
        <dbReference type="Google" id="ProtNLM"/>
    </source>
</evidence>
<dbReference type="InterPro" id="IPR032675">
    <property type="entry name" value="LRR_dom_sf"/>
</dbReference>
<dbReference type="Pfam" id="PF13306">
    <property type="entry name" value="LRR_5"/>
    <property type="match status" value="1"/>
</dbReference>
<dbReference type="RefSeq" id="XP_004255536.1">
    <property type="nucleotide sequence ID" value="XM_004255488.1"/>
</dbReference>
<dbReference type="VEuPathDB" id="AmoebaDB:EIN_330790"/>
<feature type="signal peptide" evidence="1">
    <location>
        <begin position="1"/>
        <end position="18"/>
    </location>
</feature>
<sequence length="178" mass="20141">MNPFQQLFIILFIQLVSSNCVIEYDQVSNCVYTSSPLECSGDITIPSHCHCVKEKGFQKSKISTITFLSTDPVEVNKYAFDTSDLTKFVSTKISIIGEYAFQKCYFLSEISNIKTVTSIGQYAFLKCFLLTKFEFSDDLHDVGNYAFAGAALKKAKLSKLTTGGYEWHTNTSRLHLFW</sequence>
<protein>
    <recommendedName>
        <fullName evidence="4">Leucine rich repeat containing protein BspA family protein</fullName>
    </recommendedName>
</protein>
<feature type="chain" id="PRO_5003974068" description="Leucine rich repeat containing protein BspA family protein" evidence="1">
    <location>
        <begin position="19"/>
        <end position="178"/>
    </location>
</feature>
<dbReference type="GeneID" id="14887740"/>
<organism evidence="2 3">
    <name type="scientific">Entamoeba invadens IP1</name>
    <dbReference type="NCBI Taxonomy" id="370355"/>
    <lineage>
        <taxon>Eukaryota</taxon>
        <taxon>Amoebozoa</taxon>
        <taxon>Evosea</taxon>
        <taxon>Archamoebae</taxon>
        <taxon>Mastigamoebida</taxon>
        <taxon>Entamoebidae</taxon>
        <taxon>Entamoeba</taxon>
    </lineage>
</organism>
<proteinExistence type="predicted"/>
<gene>
    <name evidence="2" type="ORF">EIN_330790</name>
</gene>
<evidence type="ECO:0000313" key="2">
    <source>
        <dbReference type="EMBL" id="ELP88765.1"/>
    </source>
</evidence>
<dbReference type="Gene3D" id="3.80.10.10">
    <property type="entry name" value="Ribonuclease Inhibitor"/>
    <property type="match status" value="1"/>
</dbReference>
<keyword evidence="3" id="KW-1185">Reference proteome</keyword>
<evidence type="ECO:0000313" key="3">
    <source>
        <dbReference type="Proteomes" id="UP000014680"/>
    </source>
</evidence>
<evidence type="ECO:0000256" key="1">
    <source>
        <dbReference type="SAM" id="SignalP"/>
    </source>
</evidence>
<dbReference type="AlphaFoldDB" id="L7FMC6"/>